<dbReference type="Proteomes" id="UP000824469">
    <property type="component" value="Unassembled WGS sequence"/>
</dbReference>
<protein>
    <submittedName>
        <fullName evidence="1">Uncharacterized protein</fullName>
    </submittedName>
</protein>
<dbReference type="EMBL" id="JAHRHJ020000007">
    <property type="protein sequence ID" value="KAH9308234.1"/>
    <property type="molecule type" value="Genomic_DNA"/>
</dbReference>
<evidence type="ECO:0000313" key="1">
    <source>
        <dbReference type="EMBL" id="KAH9308234.1"/>
    </source>
</evidence>
<evidence type="ECO:0000313" key="2">
    <source>
        <dbReference type="Proteomes" id="UP000824469"/>
    </source>
</evidence>
<name>A0AA38FQM5_TAXCH</name>
<proteinExistence type="predicted"/>
<comment type="caution">
    <text evidence="1">The sequence shown here is derived from an EMBL/GenBank/DDBJ whole genome shotgun (WGS) entry which is preliminary data.</text>
</comment>
<feature type="non-terminal residue" evidence="1">
    <location>
        <position position="49"/>
    </location>
</feature>
<sequence length="49" mass="5218">LCKALEATLHTEAVGSVDTGVSPFLVAQIATMAKQLEKLFANSSHETRC</sequence>
<gene>
    <name evidence="1" type="ORF">KI387_036145</name>
</gene>
<feature type="non-terminal residue" evidence="1">
    <location>
        <position position="1"/>
    </location>
</feature>
<keyword evidence="2" id="KW-1185">Reference proteome</keyword>
<accession>A0AA38FQM5</accession>
<dbReference type="AlphaFoldDB" id="A0AA38FQM5"/>
<reference evidence="1 2" key="1">
    <citation type="journal article" date="2021" name="Nat. Plants">
        <title>The Taxus genome provides insights into paclitaxel biosynthesis.</title>
        <authorList>
            <person name="Xiong X."/>
            <person name="Gou J."/>
            <person name="Liao Q."/>
            <person name="Li Y."/>
            <person name="Zhou Q."/>
            <person name="Bi G."/>
            <person name="Li C."/>
            <person name="Du R."/>
            <person name="Wang X."/>
            <person name="Sun T."/>
            <person name="Guo L."/>
            <person name="Liang H."/>
            <person name="Lu P."/>
            <person name="Wu Y."/>
            <person name="Zhang Z."/>
            <person name="Ro D.K."/>
            <person name="Shang Y."/>
            <person name="Huang S."/>
            <person name="Yan J."/>
        </authorList>
    </citation>
    <scope>NUCLEOTIDE SEQUENCE [LARGE SCALE GENOMIC DNA]</scope>
    <source>
        <strain evidence="1">Ta-2019</strain>
    </source>
</reference>
<organism evidence="1 2">
    <name type="scientific">Taxus chinensis</name>
    <name type="common">Chinese yew</name>
    <name type="synonym">Taxus wallichiana var. chinensis</name>
    <dbReference type="NCBI Taxonomy" id="29808"/>
    <lineage>
        <taxon>Eukaryota</taxon>
        <taxon>Viridiplantae</taxon>
        <taxon>Streptophyta</taxon>
        <taxon>Embryophyta</taxon>
        <taxon>Tracheophyta</taxon>
        <taxon>Spermatophyta</taxon>
        <taxon>Pinopsida</taxon>
        <taxon>Pinidae</taxon>
        <taxon>Conifers II</taxon>
        <taxon>Cupressales</taxon>
        <taxon>Taxaceae</taxon>
        <taxon>Taxus</taxon>
    </lineage>
</organism>